<evidence type="ECO:0000256" key="1">
    <source>
        <dbReference type="ARBA" id="ARBA00001971"/>
    </source>
</evidence>
<dbReference type="PANTHER" id="PTHR24300:SF403">
    <property type="entry name" value="CYTOCHROME P450 306A1"/>
    <property type="match status" value="1"/>
</dbReference>
<keyword evidence="15" id="KW-0812">Transmembrane</keyword>
<dbReference type="GO" id="GO:0006805">
    <property type="term" value="P:xenobiotic metabolic process"/>
    <property type="evidence" value="ECO:0007669"/>
    <property type="project" value="TreeGrafter"/>
</dbReference>
<dbReference type="RefSeq" id="XP_011292479.2">
    <property type="nucleotide sequence ID" value="XM_011294177.3"/>
</dbReference>
<feature type="transmembrane region" description="Helical" evidence="15">
    <location>
        <begin position="6"/>
        <end position="24"/>
    </location>
</feature>
<evidence type="ECO:0000256" key="6">
    <source>
        <dbReference type="ARBA" id="ARBA00022617"/>
    </source>
</evidence>
<evidence type="ECO:0000256" key="13">
    <source>
        <dbReference type="ARBA" id="ARBA00023136"/>
    </source>
</evidence>
<evidence type="ECO:0000256" key="8">
    <source>
        <dbReference type="ARBA" id="ARBA00022824"/>
    </source>
</evidence>
<evidence type="ECO:0000256" key="15">
    <source>
        <dbReference type="SAM" id="Phobius"/>
    </source>
</evidence>
<evidence type="ECO:0000313" key="16">
    <source>
        <dbReference type="EnsemblMetazoa" id="MDOA011307-PB"/>
    </source>
</evidence>
<comment type="similarity">
    <text evidence="5">Belongs to the cytochrome P450 family.</text>
</comment>
<keyword evidence="11 14" id="KW-0408">Iron</keyword>
<reference evidence="16" key="1">
    <citation type="submission" date="2020-05" db="UniProtKB">
        <authorList>
            <consortium name="EnsemblMetazoa"/>
        </authorList>
    </citation>
    <scope>IDENTIFICATION</scope>
    <source>
        <strain evidence="16">Aabys</strain>
    </source>
</reference>
<evidence type="ECO:0000256" key="5">
    <source>
        <dbReference type="ARBA" id="ARBA00010617"/>
    </source>
</evidence>
<dbReference type="GO" id="GO:0006082">
    <property type="term" value="P:organic acid metabolic process"/>
    <property type="evidence" value="ECO:0007669"/>
    <property type="project" value="TreeGrafter"/>
</dbReference>
<dbReference type="Gene3D" id="1.10.630.10">
    <property type="entry name" value="Cytochrome P450"/>
    <property type="match status" value="1"/>
</dbReference>
<dbReference type="PRINTS" id="PR00463">
    <property type="entry name" value="EP450I"/>
</dbReference>
<dbReference type="SUPFAM" id="SSF48264">
    <property type="entry name" value="Cytochrome P450"/>
    <property type="match status" value="1"/>
</dbReference>
<dbReference type="GO" id="GO:0005789">
    <property type="term" value="C:endoplasmic reticulum membrane"/>
    <property type="evidence" value="ECO:0007669"/>
    <property type="project" value="UniProtKB-SubCell"/>
</dbReference>
<evidence type="ECO:0000256" key="2">
    <source>
        <dbReference type="ARBA" id="ARBA00003690"/>
    </source>
</evidence>
<dbReference type="PRINTS" id="PR00385">
    <property type="entry name" value="P450"/>
</dbReference>
<keyword evidence="13 15" id="KW-0472">Membrane</keyword>
<dbReference type="GO" id="GO:0005506">
    <property type="term" value="F:iron ion binding"/>
    <property type="evidence" value="ECO:0007669"/>
    <property type="project" value="InterPro"/>
</dbReference>
<keyword evidence="12" id="KW-0503">Monooxygenase</keyword>
<dbReference type="Pfam" id="PF00067">
    <property type="entry name" value="p450"/>
    <property type="match status" value="1"/>
</dbReference>
<name>A0A1I8N403_MUSDO</name>
<dbReference type="InterPro" id="IPR036396">
    <property type="entry name" value="Cyt_P450_sf"/>
</dbReference>
<keyword evidence="9" id="KW-0492">Microsome</keyword>
<evidence type="ECO:0000256" key="9">
    <source>
        <dbReference type="ARBA" id="ARBA00022848"/>
    </source>
</evidence>
<keyword evidence="10" id="KW-0560">Oxidoreductase</keyword>
<comment type="cofactor">
    <cofactor evidence="1 14">
        <name>heme</name>
        <dbReference type="ChEBI" id="CHEBI:30413"/>
    </cofactor>
</comment>
<feature type="binding site" description="axial binding residue" evidence="14">
    <location>
        <position position="458"/>
    </location>
    <ligand>
        <name>heme</name>
        <dbReference type="ChEBI" id="CHEBI:30413"/>
    </ligand>
    <ligandPart>
        <name>Fe</name>
        <dbReference type="ChEBI" id="CHEBI:18248"/>
    </ligandPart>
</feature>
<dbReference type="GO" id="GO:0020037">
    <property type="term" value="F:heme binding"/>
    <property type="evidence" value="ECO:0007669"/>
    <property type="project" value="InterPro"/>
</dbReference>
<dbReference type="InterPro" id="IPR001128">
    <property type="entry name" value="Cyt_P450"/>
</dbReference>
<comment type="function">
    <text evidence="2">May be involved in the metabolism of insect hormones and in the breakdown of synthetic insecticides.</text>
</comment>
<evidence type="ECO:0000256" key="7">
    <source>
        <dbReference type="ARBA" id="ARBA00022723"/>
    </source>
</evidence>
<dbReference type="InterPro" id="IPR002401">
    <property type="entry name" value="Cyt_P450_E_grp-I"/>
</dbReference>
<gene>
    <name evidence="16" type="primary">101901255</name>
</gene>
<evidence type="ECO:0008006" key="17">
    <source>
        <dbReference type="Google" id="ProtNLM"/>
    </source>
</evidence>
<organism evidence="16">
    <name type="scientific">Musca domestica</name>
    <name type="common">House fly</name>
    <dbReference type="NCBI Taxonomy" id="7370"/>
    <lineage>
        <taxon>Eukaryota</taxon>
        <taxon>Metazoa</taxon>
        <taxon>Ecdysozoa</taxon>
        <taxon>Arthropoda</taxon>
        <taxon>Hexapoda</taxon>
        <taxon>Insecta</taxon>
        <taxon>Pterygota</taxon>
        <taxon>Neoptera</taxon>
        <taxon>Endopterygota</taxon>
        <taxon>Diptera</taxon>
        <taxon>Brachycera</taxon>
        <taxon>Muscomorpha</taxon>
        <taxon>Muscoidea</taxon>
        <taxon>Muscidae</taxon>
        <taxon>Musca</taxon>
    </lineage>
</organism>
<dbReference type="KEGG" id="mde:101901255"/>
<dbReference type="FunFam" id="1.10.630.10:FF:000238">
    <property type="entry name" value="Cytochrome P450 2A6"/>
    <property type="match status" value="1"/>
</dbReference>
<evidence type="ECO:0000256" key="3">
    <source>
        <dbReference type="ARBA" id="ARBA00004174"/>
    </source>
</evidence>
<dbReference type="GO" id="GO:0016712">
    <property type="term" value="F:oxidoreductase activity, acting on paired donors, with incorporation or reduction of molecular oxygen, reduced flavin or flavoprotein as one donor, and incorporation of one atom of oxygen"/>
    <property type="evidence" value="ECO:0007669"/>
    <property type="project" value="TreeGrafter"/>
</dbReference>
<accession>A0A1I8N403</accession>
<dbReference type="STRING" id="7370.A0A1I8N403"/>
<evidence type="ECO:0000256" key="4">
    <source>
        <dbReference type="ARBA" id="ARBA00004406"/>
    </source>
</evidence>
<proteinExistence type="inferred from homology"/>
<protein>
    <recommendedName>
        <fullName evidence="17">Cytochrome P450</fullName>
    </recommendedName>
</protein>
<dbReference type="PANTHER" id="PTHR24300">
    <property type="entry name" value="CYTOCHROME P450 508A4-RELATED"/>
    <property type="match status" value="1"/>
</dbReference>
<dbReference type="GO" id="GO:0008395">
    <property type="term" value="F:steroid hydroxylase activity"/>
    <property type="evidence" value="ECO:0007669"/>
    <property type="project" value="TreeGrafter"/>
</dbReference>
<evidence type="ECO:0000256" key="12">
    <source>
        <dbReference type="ARBA" id="ARBA00023033"/>
    </source>
</evidence>
<dbReference type="VEuPathDB" id="VectorBase:MDOA011307"/>
<keyword evidence="7 14" id="KW-0479">Metal-binding</keyword>
<dbReference type="OrthoDB" id="1844152at2759"/>
<comment type="subcellular location">
    <subcellularLocation>
        <location evidence="4">Endoplasmic reticulum membrane</location>
        <topology evidence="4">Peripheral membrane protein</topology>
    </subcellularLocation>
    <subcellularLocation>
        <location evidence="3">Microsome membrane</location>
        <topology evidence="3">Peripheral membrane protein</topology>
    </subcellularLocation>
</comment>
<keyword evidence="6 14" id="KW-0349">Heme</keyword>
<dbReference type="InterPro" id="IPR050182">
    <property type="entry name" value="Cytochrome_P450_fam2"/>
</dbReference>
<dbReference type="VEuPathDB" id="VectorBase:MDOMA2_000426"/>
<keyword evidence="15" id="KW-1133">Transmembrane helix</keyword>
<dbReference type="AlphaFoldDB" id="A0A1I8N403"/>
<evidence type="ECO:0000256" key="11">
    <source>
        <dbReference type="ARBA" id="ARBA00023004"/>
    </source>
</evidence>
<evidence type="ECO:0000256" key="10">
    <source>
        <dbReference type="ARBA" id="ARBA00023002"/>
    </source>
</evidence>
<sequence>MEFSPPQLFAIVVASVVFLIRLVFLRVRHQPGGPFGIPLLGYLPFIDVKAPYKTLQRLAVKYGPIYKLKMGNVNAIVLSDAALVREFLKREEFTARAPLYVTHGIMGGYGLICSEGPLWRDQRRHTIDWLKALGMSKKFADMRSGLEQRISKGVQECVQCLQQDSKNLSMAVNPLPALQHTLGNIMNDLVFGITYARDDVTWRYLQELQETGVKLIGVSGVVNFLPFLRFLPSNRRNIKFLLDGKAKTHQIYDDIVRKCEEKMQKRKFQPTKESLKNTCILEFFLEQREELKNHVDLYHRSKYDEYFCPEQLRHLLADLFGAGVDTTLSTLRWFILYMAKEQEIQRELREHLQKLPKDNITLSDLEEIDYLRACISEVQRIRSVVPLGIPHGTKWNVNVNGHGIPKDSMVLPLQWAIHMDPKVWPEPETFNPQRFLNDEGGYQASSNFIPFQTGKRMCLGEDLARMMLLLYSGFLVRNFEFHLSTDDAERVDDIFDGECGITLTPKEYRVTLKAIK</sequence>
<dbReference type="EnsemblMetazoa" id="MDOA011307-RB">
    <property type="protein sequence ID" value="MDOA011307-PB"/>
    <property type="gene ID" value="MDOA011307"/>
</dbReference>
<evidence type="ECO:0000256" key="14">
    <source>
        <dbReference type="PIRSR" id="PIRSR602401-1"/>
    </source>
</evidence>
<dbReference type="eggNOG" id="KOG0156">
    <property type="taxonomic scope" value="Eukaryota"/>
</dbReference>
<keyword evidence="8" id="KW-0256">Endoplasmic reticulum</keyword>